<dbReference type="PROSITE" id="PS52001">
    <property type="entry name" value="AD"/>
    <property type="match status" value="1"/>
</dbReference>
<feature type="domain" description="AD" evidence="2">
    <location>
        <begin position="127"/>
        <end position="222"/>
    </location>
</feature>
<dbReference type="InterPro" id="IPR039683">
    <property type="entry name" value="Lsm12-like"/>
</dbReference>
<evidence type="ECO:0000313" key="4">
    <source>
        <dbReference type="Proteomes" id="UP000799766"/>
    </source>
</evidence>
<protein>
    <submittedName>
        <fullName evidence="3">Anticodon-binding domain-containing protein</fullName>
    </submittedName>
</protein>
<dbReference type="InterPro" id="IPR019181">
    <property type="entry name" value="LSM12_ABD"/>
</dbReference>
<keyword evidence="4" id="KW-1185">Reference proteome</keyword>
<dbReference type="SMART" id="SM00995">
    <property type="entry name" value="AD"/>
    <property type="match status" value="1"/>
</dbReference>
<evidence type="ECO:0000256" key="1">
    <source>
        <dbReference type="SAM" id="MobiDB-lite"/>
    </source>
</evidence>
<organism evidence="3 4">
    <name type="scientific">Lineolata rhizophorae</name>
    <dbReference type="NCBI Taxonomy" id="578093"/>
    <lineage>
        <taxon>Eukaryota</taxon>
        <taxon>Fungi</taxon>
        <taxon>Dikarya</taxon>
        <taxon>Ascomycota</taxon>
        <taxon>Pezizomycotina</taxon>
        <taxon>Dothideomycetes</taxon>
        <taxon>Dothideomycetes incertae sedis</taxon>
        <taxon>Lineolatales</taxon>
        <taxon>Lineolataceae</taxon>
        <taxon>Lineolata</taxon>
    </lineage>
</organism>
<sequence length="251" mass="26547">MATETGSKRHSTASKVATPRIPEMNTLDAALVKAVGLRVKVTTSASGKTLEGTLFTACAITNCIAINTAPVPPATTPSSTSAYFPGDYHIIPVSQIQNILVGGGGGDAAAAAKAGASAADGVMQPLSRMEMDALRKRAEDALRDLKKKEEQRGRNVTREAQEVFDFMSMRLPSRWHGQDIIVNDAVIIKPPYNDSNCVCPPDKQRDLDQVRKHLAGFYAKKKVATSAGAAAKQQGGNRPGVATPIPPRKGG</sequence>
<dbReference type="AlphaFoldDB" id="A0A6A6NV27"/>
<dbReference type="Pfam" id="PF09793">
    <property type="entry name" value="AD"/>
    <property type="match status" value="1"/>
</dbReference>
<dbReference type="OrthoDB" id="1057137at2759"/>
<dbReference type="PANTHER" id="PTHR13542">
    <property type="entry name" value="LSM12 HOMOLOG"/>
    <property type="match status" value="1"/>
</dbReference>
<proteinExistence type="predicted"/>
<evidence type="ECO:0000259" key="2">
    <source>
        <dbReference type="PROSITE" id="PS52001"/>
    </source>
</evidence>
<dbReference type="Proteomes" id="UP000799766">
    <property type="component" value="Unassembled WGS sequence"/>
</dbReference>
<evidence type="ECO:0000313" key="3">
    <source>
        <dbReference type="EMBL" id="KAF2455428.1"/>
    </source>
</evidence>
<reference evidence="3" key="1">
    <citation type="journal article" date="2020" name="Stud. Mycol.">
        <title>101 Dothideomycetes genomes: a test case for predicting lifestyles and emergence of pathogens.</title>
        <authorList>
            <person name="Haridas S."/>
            <person name="Albert R."/>
            <person name="Binder M."/>
            <person name="Bloem J."/>
            <person name="Labutti K."/>
            <person name="Salamov A."/>
            <person name="Andreopoulos B."/>
            <person name="Baker S."/>
            <person name="Barry K."/>
            <person name="Bills G."/>
            <person name="Bluhm B."/>
            <person name="Cannon C."/>
            <person name="Castanera R."/>
            <person name="Culley D."/>
            <person name="Daum C."/>
            <person name="Ezra D."/>
            <person name="Gonzalez J."/>
            <person name="Henrissat B."/>
            <person name="Kuo A."/>
            <person name="Liang C."/>
            <person name="Lipzen A."/>
            <person name="Lutzoni F."/>
            <person name="Magnuson J."/>
            <person name="Mondo S."/>
            <person name="Nolan M."/>
            <person name="Ohm R."/>
            <person name="Pangilinan J."/>
            <person name="Park H.-J."/>
            <person name="Ramirez L."/>
            <person name="Alfaro M."/>
            <person name="Sun H."/>
            <person name="Tritt A."/>
            <person name="Yoshinaga Y."/>
            <person name="Zwiers L.-H."/>
            <person name="Turgeon B."/>
            <person name="Goodwin S."/>
            <person name="Spatafora J."/>
            <person name="Crous P."/>
            <person name="Grigoriev I."/>
        </authorList>
    </citation>
    <scope>NUCLEOTIDE SEQUENCE</scope>
    <source>
        <strain evidence="3">ATCC 16933</strain>
    </source>
</reference>
<accession>A0A6A6NV27</accession>
<gene>
    <name evidence="3" type="ORF">BDY21DRAFT_75958</name>
</gene>
<dbReference type="EMBL" id="MU001687">
    <property type="protein sequence ID" value="KAF2455428.1"/>
    <property type="molecule type" value="Genomic_DNA"/>
</dbReference>
<feature type="region of interest" description="Disordered" evidence="1">
    <location>
        <begin position="225"/>
        <end position="251"/>
    </location>
</feature>
<name>A0A6A6NV27_9PEZI</name>
<dbReference type="InterPro" id="IPR047574">
    <property type="entry name" value="AD"/>
</dbReference>